<name>A0A8X6QMG9_NEPPI</name>
<comment type="caution">
    <text evidence="1">The sequence shown here is derived from an EMBL/GenBank/DDBJ whole genome shotgun (WGS) entry which is preliminary data.</text>
</comment>
<dbReference type="EMBL" id="BMAW01127516">
    <property type="protein sequence ID" value="GFU21429.1"/>
    <property type="molecule type" value="Genomic_DNA"/>
</dbReference>
<evidence type="ECO:0000313" key="1">
    <source>
        <dbReference type="EMBL" id="GFU21429.1"/>
    </source>
</evidence>
<accession>A0A8X6QMG9</accession>
<dbReference type="AlphaFoldDB" id="A0A8X6QMG9"/>
<dbReference type="Proteomes" id="UP000887013">
    <property type="component" value="Unassembled WGS sequence"/>
</dbReference>
<sequence>MAMFSQLDTRFLVSAIPSPSQSAIWCYILFFGSINNPHLHLYASLRPKTLFALNHNERWEYSYEVFCPGERQVILTRNANFLHA</sequence>
<protein>
    <submittedName>
        <fullName evidence="1">Uncharacterized protein</fullName>
    </submittedName>
</protein>
<gene>
    <name evidence="1" type="ORF">NPIL_124931</name>
</gene>
<keyword evidence="2" id="KW-1185">Reference proteome</keyword>
<evidence type="ECO:0000313" key="2">
    <source>
        <dbReference type="Proteomes" id="UP000887013"/>
    </source>
</evidence>
<organism evidence="1 2">
    <name type="scientific">Nephila pilipes</name>
    <name type="common">Giant wood spider</name>
    <name type="synonym">Nephila maculata</name>
    <dbReference type="NCBI Taxonomy" id="299642"/>
    <lineage>
        <taxon>Eukaryota</taxon>
        <taxon>Metazoa</taxon>
        <taxon>Ecdysozoa</taxon>
        <taxon>Arthropoda</taxon>
        <taxon>Chelicerata</taxon>
        <taxon>Arachnida</taxon>
        <taxon>Araneae</taxon>
        <taxon>Araneomorphae</taxon>
        <taxon>Entelegynae</taxon>
        <taxon>Araneoidea</taxon>
        <taxon>Nephilidae</taxon>
        <taxon>Nephila</taxon>
    </lineage>
</organism>
<reference evidence="1" key="1">
    <citation type="submission" date="2020-08" db="EMBL/GenBank/DDBJ databases">
        <title>Multicomponent nature underlies the extraordinary mechanical properties of spider dragline silk.</title>
        <authorList>
            <person name="Kono N."/>
            <person name="Nakamura H."/>
            <person name="Mori M."/>
            <person name="Yoshida Y."/>
            <person name="Ohtoshi R."/>
            <person name="Malay A.D."/>
            <person name="Moran D.A.P."/>
            <person name="Tomita M."/>
            <person name="Numata K."/>
            <person name="Arakawa K."/>
        </authorList>
    </citation>
    <scope>NUCLEOTIDE SEQUENCE</scope>
</reference>
<proteinExistence type="predicted"/>